<evidence type="ECO:0000256" key="1">
    <source>
        <dbReference type="ARBA" id="ARBA00023117"/>
    </source>
</evidence>
<dbReference type="InterPro" id="IPR050935">
    <property type="entry name" value="Bromo_chromatin_reader"/>
</dbReference>
<dbReference type="KEGG" id="fcy:FRACYDRAFT_197711"/>
<evidence type="ECO:0000313" key="4">
    <source>
        <dbReference type="EMBL" id="OEU07291.1"/>
    </source>
</evidence>
<dbReference type="EMBL" id="KV784386">
    <property type="protein sequence ID" value="OEU07291.1"/>
    <property type="molecule type" value="Genomic_DNA"/>
</dbReference>
<dbReference type="AlphaFoldDB" id="A0A1E7EN12"/>
<dbReference type="Pfam" id="PF00439">
    <property type="entry name" value="Bromodomain"/>
    <property type="match status" value="1"/>
</dbReference>
<evidence type="ECO:0000259" key="3">
    <source>
        <dbReference type="PROSITE" id="PS50014"/>
    </source>
</evidence>
<evidence type="ECO:0000313" key="5">
    <source>
        <dbReference type="Proteomes" id="UP000095751"/>
    </source>
</evidence>
<dbReference type="PANTHER" id="PTHR22880">
    <property type="entry name" value="FALZ-RELATED BROMODOMAIN-CONTAINING PROTEINS"/>
    <property type="match status" value="1"/>
</dbReference>
<dbReference type="PANTHER" id="PTHR22880:SF225">
    <property type="entry name" value="BROMODOMAIN-CONTAINING PROTEIN BET-1-RELATED"/>
    <property type="match status" value="1"/>
</dbReference>
<reference evidence="4 5" key="1">
    <citation type="submission" date="2016-09" db="EMBL/GenBank/DDBJ databases">
        <title>Extensive genetic diversity and differential bi-allelic expression allows diatom success in the polar Southern Ocean.</title>
        <authorList>
            <consortium name="DOE Joint Genome Institute"/>
            <person name="Mock T."/>
            <person name="Otillar R.P."/>
            <person name="Strauss J."/>
            <person name="Dupont C."/>
            <person name="Frickenhaus S."/>
            <person name="Maumus F."/>
            <person name="Mcmullan M."/>
            <person name="Sanges R."/>
            <person name="Schmutz J."/>
            <person name="Toseland A."/>
            <person name="Valas R."/>
            <person name="Veluchamy A."/>
            <person name="Ward B.J."/>
            <person name="Allen A."/>
            <person name="Barry K."/>
            <person name="Falciatore A."/>
            <person name="Ferrante M."/>
            <person name="Fortunato A.E."/>
            <person name="Gloeckner G."/>
            <person name="Gruber A."/>
            <person name="Hipkin R."/>
            <person name="Janech M."/>
            <person name="Kroth P."/>
            <person name="Leese F."/>
            <person name="Lindquist E."/>
            <person name="Lyon B.R."/>
            <person name="Martin J."/>
            <person name="Mayer C."/>
            <person name="Parker M."/>
            <person name="Quesneville H."/>
            <person name="Raymond J."/>
            <person name="Uhlig C."/>
            <person name="Valentin K.U."/>
            <person name="Worden A.Z."/>
            <person name="Armbrust E.V."/>
            <person name="Bowler C."/>
            <person name="Green B."/>
            <person name="Moulton V."/>
            <person name="Van Oosterhout C."/>
            <person name="Grigoriev I."/>
        </authorList>
    </citation>
    <scope>NUCLEOTIDE SEQUENCE [LARGE SCALE GENOMIC DNA]</scope>
    <source>
        <strain evidence="4 5">CCMP1102</strain>
    </source>
</reference>
<dbReference type="InParanoid" id="A0A1E7EN12"/>
<dbReference type="InterPro" id="IPR036427">
    <property type="entry name" value="Bromodomain-like_sf"/>
</dbReference>
<gene>
    <name evidence="4" type="ORF">FRACYDRAFT_197711</name>
</gene>
<dbReference type="OrthoDB" id="48144at2759"/>
<protein>
    <recommendedName>
        <fullName evidence="3">Bromo domain-containing protein</fullName>
    </recommendedName>
</protein>
<dbReference type="GO" id="GO:0006355">
    <property type="term" value="P:regulation of DNA-templated transcription"/>
    <property type="evidence" value="ECO:0007669"/>
    <property type="project" value="TreeGrafter"/>
</dbReference>
<feature type="domain" description="Bromo" evidence="3">
    <location>
        <begin position="1"/>
        <end position="62"/>
    </location>
</feature>
<keyword evidence="1 2" id="KW-0103">Bromodomain</keyword>
<dbReference type="PRINTS" id="PR00503">
    <property type="entry name" value="BROMODOMAIN"/>
</dbReference>
<keyword evidence="5" id="KW-1185">Reference proteome</keyword>
<feature type="non-terminal residue" evidence="4">
    <location>
        <position position="62"/>
    </location>
</feature>
<dbReference type="Gene3D" id="1.20.920.10">
    <property type="entry name" value="Bromodomain-like"/>
    <property type="match status" value="1"/>
</dbReference>
<sequence length="62" mass="7151">MGAFFSEPVDPIALGIPTYPQVIKEPMDLRTLHRKMEATEVRSPEEFARLNRLVFENAVMFN</sequence>
<dbReference type="PROSITE" id="PS50014">
    <property type="entry name" value="BROMODOMAIN_2"/>
    <property type="match status" value="1"/>
</dbReference>
<dbReference type="InterPro" id="IPR001487">
    <property type="entry name" value="Bromodomain"/>
</dbReference>
<name>A0A1E7EN12_9STRA</name>
<evidence type="ECO:0000256" key="2">
    <source>
        <dbReference type="PROSITE-ProRule" id="PRU00035"/>
    </source>
</evidence>
<dbReference type="Proteomes" id="UP000095751">
    <property type="component" value="Unassembled WGS sequence"/>
</dbReference>
<accession>A0A1E7EN12</accession>
<dbReference type="GO" id="GO:0005634">
    <property type="term" value="C:nucleus"/>
    <property type="evidence" value="ECO:0007669"/>
    <property type="project" value="TreeGrafter"/>
</dbReference>
<proteinExistence type="predicted"/>
<dbReference type="GO" id="GO:0006338">
    <property type="term" value="P:chromatin remodeling"/>
    <property type="evidence" value="ECO:0007669"/>
    <property type="project" value="TreeGrafter"/>
</dbReference>
<organism evidence="4 5">
    <name type="scientific">Fragilariopsis cylindrus CCMP1102</name>
    <dbReference type="NCBI Taxonomy" id="635003"/>
    <lineage>
        <taxon>Eukaryota</taxon>
        <taxon>Sar</taxon>
        <taxon>Stramenopiles</taxon>
        <taxon>Ochrophyta</taxon>
        <taxon>Bacillariophyta</taxon>
        <taxon>Bacillariophyceae</taxon>
        <taxon>Bacillariophycidae</taxon>
        <taxon>Bacillariales</taxon>
        <taxon>Bacillariaceae</taxon>
        <taxon>Fragilariopsis</taxon>
    </lineage>
</organism>
<dbReference type="SUPFAM" id="SSF47370">
    <property type="entry name" value="Bromodomain"/>
    <property type="match status" value="1"/>
</dbReference>
<dbReference type="GO" id="GO:0000785">
    <property type="term" value="C:chromatin"/>
    <property type="evidence" value="ECO:0007669"/>
    <property type="project" value="TreeGrafter"/>
</dbReference>